<feature type="chain" id="PRO_5039624954" description="IPT/TIG domain-containing protein" evidence="2">
    <location>
        <begin position="25"/>
        <end position="146"/>
    </location>
</feature>
<evidence type="ECO:0000256" key="2">
    <source>
        <dbReference type="SAM" id="SignalP"/>
    </source>
</evidence>
<dbReference type="AlphaFoldDB" id="A0A1H1NSN5"/>
<evidence type="ECO:0000256" key="1">
    <source>
        <dbReference type="SAM" id="MobiDB-lite"/>
    </source>
</evidence>
<dbReference type="EMBL" id="LT629776">
    <property type="protein sequence ID" value="SDS01962.1"/>
    <property type="molecule type" value="Genomic_DNA"/>
</dbReference>
<keyword evidence="2" id="KW-0732">Signal</keyword>
<evidence type="ECO:0000313" key="4">
    <source>
        <dbReference type="Proteomes" id="UP000185663"/>
    </source>
</evidence>
<dbReference type="eggNOG" id="ENOG50326IU">
    <property type="taxonomic scope" value="Bacteria"/>
</dbReference>
<evidence type="ECO:0000313" key="3">
    <source>
        <dbReference type="EMBL" id="SDS01962.1"/>
    </source>
</evidence>
<dbReference type="PROSITE" id="PS51257">
    <property type="entry name" value="PROKAR_LIPOPROTEIN"/>
    <property type="match status" value="1"/>
</dbReference>
<accession>A0A1H1NSN5</accession>
<dbReference type="STRING" id="545619.SAMN04489860_0610"/>
<keyword evidence="4" id="KW-1185">Reference proteome</keyword>
<sequence length="146" mass="14516">MRSSARTRALLLAVLAGIVVPLAAGCSPGETATTADGACEAARVSVEPGPVAPGKILRITGQGYVDGCADNPEVVDGTLAPDESSTAMSDISVVWSQGDVEIELGRVDAGPDGEWSLDATAPPDAQSGEAQIGAGTSEPATVTVTP</sequence>
<organism evidence="3 4">
    <name type="scientific">Paraoerskovia marina</name>
    <dbReference type="NCBI Taxonomy" id="545619"/>
    <lineage>
        <taxon>Bacteria</taxon>
        <taxon>Bacillati</taxon>
        <taxon>Actinomycetota</taxon>
        <taxon>Actinomycetes</taxon>
        <taxon>Micrococcales</taxon>
        <taxon>Cellulomonadaceae</taxon>
        <taxon>Paraoerskovia</taxon>
    </lineage>
</organism>
<proteinExistence type="predicted"/>
<name>A0A1H1NSN5_9CELL</name>
<feature type="region of interest" description="Disordered" evidence="1">
    <location>
        <begin position="107"/>
        <end position="146"/>
    </location>
</feature>
<dbReference type="Proteomes" id="UP000185663">
    <property type="component" value="Chromosome I"/>
</dbReference>
<reference evidence="3 4" key="1">
    <citation type="submission" date="2016-10" db="EMBL/GenBank/DDBJ databases">
        <authorList>
            <person name="de Groot N.N."/>
        </authorList>
    </citation>
    <scope>NUCLEOTIDE SEQUENCE [LARGE SCALE GENOMIC DNA]</scope>
    <source>
        <strain evidence="3 4">DSM 22126</strain>
    </source>
</reference>
<dbReference type="RefSeq" id="WP_083371538.1">
    <property type="nucleotide sequence ID" value="NZ_LT629776.1"/>
</dbReference>
<feature type="signal peptide" evidence="2">
    <location>
        <begin position="1"/>
        <end position="24"/>
    </location>
</feature>
<protein>
    <recommendedName>
        <fullName evidence="5">IPT/TIG domain-containing protein</fullName>
    </recommendedName>
</protein>
<gene>
    <name evidence="3" type="ORF">SAMN04489860_0610</name>
</gene>
<dbReference type="OrthoDB" id="10004413at2"/>
<evidence type="ECO:0008006" key="5">
    <source>
        <dbReference type="Google" id="ProtNLM"/>
    </source>
</evidence>